<protein>
    <submittedName>
        <fullName evidence="2">Uncharacterized protein</fullName>
    </submittedName>
</protein>
<proteinExistence type="predicted"/>
<evidence type="ECO:0000313" key="3">
    <source>
        <dbReference type="Proteomes" id="UP000011976"/>
    </source>
</evidence>
<accession>M9M1T2</accession>
<dbReference type="EMBL" id="DF196793">
    <property type="protein sequence ID" value="GAC77614.1"/>
    <property type="molecule type" value="Genomic_DNA"/>
</dbReference>
<sequence length="216" mass="23030">MTVLSNLKISVNINLRDRDAPSLVLIKAFYDVTKDEYQRFAGEAAHLDFFERVDQGRCPYGNTQVKFRAPQRSAASVVSQAVSLGTRFGARIRAKALGRTSTRVDRVDRGKAAHGHKRSLSQRYGNGNPWRMAFENRPRISSNIAASTPAPAQAGSTVERCETSIPASAPAPVNETTKDSMMTILAPEIHEAVAAALANALAAASAAAAGSCSGTD</sequence>
<gene>
    <name evidence="2" type="ORF">PANT_27c00034</name>
</gene>
<dbReference type="OrthoDB" id="10386539at2759"/>
<evidence type="ECO:0000256" key="1">
    <source>
        <dbReference type="SAM" id="MobiDB-lite"/>
    </source>
</evidence>
<evidence type="ECO:0000313" key="2">
    <source>
        <dbReference type="EMBL" id="GAC77614.1"/>
    </source>
</evidence>
<reference evidence="3" key="1">
    <citation type="journal article" date="2013" name="Genome Announc.">
        <title>Genome sequence of the basidiomycetous yeast Pseudozyma antarctica T-34, a producer of the glycolipid biosurfactants mannosylerythritol lipids.</title>
        <authorList>
            <person name="Morita T."/>
            <person name="Koike H."/>
            <person name="Koyama Y."/>
            <person name="Hagiwara H."/>
            <person name="Ito E."/>
            <person name="Fukuoka T."/>
            <person name="Imura T."/>
            <person name="Machida M."/>
            <person name="Kitamoto D."/>
        </authorList>
    </citation>
    <scope>NUCLEOTIDE SEQUENCE [LARGE SCALE GENOMIC DNA]</scope>
    <source>
        <strain evidence="3">T-34</strain>
    </source>
</reference>
<name>M9M1T2_PSEA3</name>
<dbReference type="AlphaFoldDB" id="M9M1T2"/>
<dbReference type="Proteomes" id="UP000011976">
    <property type="component" value="Unassembled WGS sequence"/>
</dbReference>
<organism evidence="2 3">
    <name type="scientific">Pseudozyma antarctica (strain T-34)</name>
    <name type="common">Yeast</name>
    <name type="synonym">Candida antarctica</name>
    <dbReference type="NCBI Taxonomy" id="1151754"/>
    <lineage>
        <taxon>Eukaryota</taxon>
        <taxon>Fungi</taxon>
        <taxon>Dikarya</taxon>
        <taxon>Basidiomycota</taxon>
        <taxon>Ustilaginomycotina</taxon>
        <taxon>Ustilaginomycetes</taxon>
        <taxon>Ustilaginales</taxon>
        <taxon>Ustilaginaceae</taxon>
        <taxon>Moesziomyces</taxon>
    </lineage>
</organism>
<feature type="region of interest" description="Disordered" evidence="1">
    <location>
        <begin position="109"/>
        <end position="129"/>
    </location>
</feature>